<sequence>MWMIQVSEYTQATAEQVWHFYSNVAGWPQWDSELEVCTLQGPFVAGTPGTLTPKGMTALPFVLTAVDPFKSFSDETHLPGCVLKFHHTLEPTPQGLKVTHTIHLIGPAYDQYTGTIGKSIASHLPPAIKKLISLAEALTPA</sequence>
<keyword evidence="2" id="KW-1185">Reference proteome</keyword>
<dbReference type="Gene3D" id="3.30.530.20">
    <property type="match status" value="1"/>
</dbReference>
<reference evidence="2" key="1">
    <citation type="journal article" date="2019" name="Int. J. Syst. Evol. Microbiol.">
        <title>The Global Catalogue of Microorganisms (GCM) 10K type strain sequencing project: providing services to taxonomists for standard genome sequencing and annotation.</title>
        <authorList>
            <consortium name="The Broad Institute Genomics Platform"/>
            <consortium name="The Broad Institute Genome Sequencing Center for Infectious Disease"/>
            <person name="Wu L."/>
            <person name="Ma J."/>
        </authorList>
    </citation>
    <scope>NUCLEOTIDE SEQUENCE [LARGE SCALE GENOMIC DNA]</scope>
    <source>
        <strain evidence="2">JCM 14370</strain>
    </source>
</reference>
<dbReference type="Proteomes" id="UP000632222">
    <property type="component" value="Unassembled WGS sequence"/>
</dbReference>
<dbReference type="InterPro" id="IPR023393">
    <property type="entry name" value="START-like_dom_sf"/>
</dbReference>
<dbReference type="EMBL" id="BMOD01000011">
    <property type="protein sequence ID" value="GGJ41244.1"/>
    <property type="molecule type" value="Genomic_DNA"/>
</dbReference>
<dbReference type="Pfam" id="PF10604">
    <property type="entry name" value="Polyketide_cyc2"/>
    <property type="match status" value="1"/>
</dbReference>
<name>A0ABQ2D1D5_9DEIO</name>
<comment type="caution">
    <text evidence="1">The sequence shown here is derived from an EMBL/GenBank/DDBJ whole genome shotgun (WGS) entry which is preliminary data.</text>
</comment>
<dbReference type="RefSeq" id="WP_189003525.1">
    <property type="nucleotide sequence ID" value="NZ_BMOD01000011.1"/>
</dbReference>
<proteinExistence type="predicted"/>
<dbReference type="SUPFAM" id="SSF55961">
    <property type="entry name" value="Bet v1-like"/>
    <property type="match status" value="1"/>
</dbReference>
<evidence type="ECO:0000313" key="1">
    <source>
        <dbReference type="EMBL" id="GGJ41244.1"/>
    </source>
</evidence>
<accession>A0ABQ2D1D5</accession>
<dbReference type="InterPro" id="IPR019587">
    <property type="entry name" value="Polyketide_cyclase/dehydratase"/>
</dbReference>
<organism evidence="1 2">
    <name type="scientific">Deinococcus roseus</name>
    <dbReference type="NCBI Taxonomy" id="392414"/>
    <lineage>
        <taxon>Bacteria</taxon>
        <taxon>Thermotogati</taxon>
        <taxon>Deinococcota</taxon>
        <taxon>Deinococci</taxon>
        <taxon>Deinococcales</taxon>
        <taxon>Deinococcaceae</taxon>
        <taxon>Deinococcus</taxon>
    </lineage>
</organism>
<evidence type="ECO:0008006" key="3">
    <source>
        <dbReference type="Google" id="ProtNLM"/>
    </source>
</evidence>
<protein>
    <recommendedName>
        <fullName evidence="3">Polyketide cyclase</fullName>
    </recommendedName>
</protein>
<gene>
    <name evidence="1" type="ORF">GCM10008938_29100</name>
</gene>
<evidence type="ECO:0000313" key="2">
    <source>
        <dbReference type="Proteomes" id="UP000632222"/>
    </source>
</evidence>